<sequence>MQGIEQIRRAASVSHLVNPAVLKPAEFDAWGVRGVSRDGHVLYQPHHTENGSLGPVYRTAAQAAAAILTRRATGRWERNLAFGPVEEPPPYQDDGRTPNLGALEGAEYAEA</sequence>
<feature type="compositionally biased region" description="Low complexity" evidence="1">
    <location>
        <begin position="100"/>
        <end position="111"/>
    </location>
</feature>
<organism evidence="2 3">
    <name type="scientific">Caldimonas thermodepolymerans</name>
    <dbReference type="NCBI Taxonomy" id="215580"/>
    <lineage>
        <taxon>Bacteria</taxon>
        <taxon>Pseudomonadati</taxon>
        <taxon>Pseudomonadota</taxon>
        <taxon>Betaproteobacteria</taxon>
        <taxon>Burkholderiales</taxon>
        <taxon>Sphaerotilaceae</taxon>
        <taxon>Caldimonas</taxon>
    </lineage>
</organism>
<proteinExistence type="predicted"/>
<name>A0A2S5T937_9BURK</name>
<feature type="region of interest" description="Disordered" evidence="1">
    <location>
        <begin position="81"/>
        <end position="111"/>
    </location>
</feature>
<reference evidence="2 3" key="1">
    <citation type="submission" date="2018-02" db="EMBL/GenBank/DDBJ databases">
        <title>Reclassifiation of [Polyangium] brachysporum DSM 7029 as Guopingzhaonella breviflexa gen. nov., sp. nov., a member of the family Comamonadaceae.</title>
        <authorList>
            <person name="Tang B."/>
        </authorList>
    </citation>
    <scope>NUCLEOTIDE SEQUENCE [LARGE SCALE GENOMIC DNA]</scope>
    <source>
        <strain evidence="2 3">DSM 15344</strain>
    </source>
</reference>
<evidence type="ECO:0000256" key="1">
    <source>
        <dbReference type="SAM" id="MobiDB-lite"/>
    </source>
</evidence>
<keyword evidence="3" id="KW-1185">Reference proteome</keyword>
<comment type="caution">
    <text evidence="2">The sequence shown here is derived from an EMBL/GenBank/DDBJ whole genome shotgun (WGS) entry which is preliminary data.</text>
</comment>
<dbReference type="EMBL" id="PSNY01000001">
    <property type="protein sequence ID" value="PPE71493.1"/>
    <property type="molecule type" value="Genomic_DNA"/>
</dbReference>
<dbReference type="Proteomes" id="UP000239406">
    <property type="component" value="Unassembled WGS sequence"/>
</dbReference>
<evidence type="ECO:0000313" key="2">
    <source>
        <dbReference type="EMBL" id="PPE71493.1"/>
    </source>
</evidence>
<gene>
    <name evidence="2" type="ORF">C1702_00370</name>
</gene>
<dbReference type="RefSeq" id="WP_104355687.1">
    <property type="nucleotide sequence ID" value="NZ_PSNY01000001.1"/>
</dbReference>
<evidence type="ECO:0000313" key="3">
    <source>
        <dbReference type="Proteomes" id="UP000239406"/>
    </source>
</evidence>
<protein>
    <submittedName>
        <fullName evidence="2">Uncharacterized protein</fullName>
    </submittedName>
</protein>
<dbReference type="AlphaFoldDB" id="A0A2S5T937"/>
<accession>A0A2S5T937</accession>